<dbReference type="Gene3D" id="1.25.40.820">
    <property type="match status" value="1"/>
</dbReference>
<proteinExistence type="inferred from homology"/>
<comment type="catalytic activity">
    <reaction evidence="9 12">
        <text>O-phospho-L-seryl-[protein] + H2O = L-seryl-[protein] + phosphate</text>
        <dbReference type="Rhea" id="RHEA:20629"/>
        <dbReference type="Rhea" id="RHEA-COMP:9863"/>
        <dbReference type="Rhea" id="RHEA-COMP:11604"/>
        <dbReference type="ChEBI" id="CHEBI:15377"/>
        <dbReference type="ChEBI" id="CHEBI:29999"/>
        <dbReference type="ChEBI" id="CHEBI:43474"/>
        <dbReference type="ChEBI" id="CHEBI:83421"/>
        <dbReference type="EC" id="3.1.3.16"/>
    </reaction>
</comment>
<comment type="catalytic activity">
    <reaction evidence="10 12">
        <text>O-phospho-L-threonyl-[protein] + H2O = L-threonyl-[protein] + phosphate</text>
        <dbReference type="Rhea" id="RHEA:47004"/>
        <dbReference type="Rhea" id="RHEA-COMP:11060"/>
        <dbReference type="Rhea" id="RHEA-COMP:11605"/>
        <dbReference type="ChEBI" id="CHEBI:15377"/>
        <dbReference type="ChEBI" id="CHEBI:30013"/>
        <dbReference type="ChEBI" id="CHEBI:43474"/>
        <dbReference type="ChEBI" id="CHEBI:61977"/>
        <dbReference type="EC" id="3.1.3.16"/>
    </reaction>
</comment>
<evidence type="ECO:0000256" key="10">
    <source>
        <dbReference type="ARBA" id="ARBA00048336"/>
    </source>
</evidence>
<evidence type="ECO:0000256" key="6">
    <source>
        <dbReference type="ARBA" id="ARBA00022833"/>
    </source>
</evidence>
<sequence length="480" mass="53736">MAAELLHKSDAQSRKSQLTDDEEEPIGPPPFQGPLDDKVATHKRQALFLHQCLCIAERFSYNPVTPAMLAAALPWLEREQYDAIAVERNALGNCGYILCPRPRGAEMSGQKYRISSGTRRVYDLTERRPFCSDWCYRAYNHVRKQISTEPGWCRSDKTCPKLSLLSKNATGRPGKLVLDALRRFRLSDDDGNDSSETESDSEVDRSPTQHISSDRSDDEYFSPSEFRKTLDSDDELYRDASSKATKPFKHRETSWGVEVKVPTHNLVIERPPQAIASDVSIRRELATTTTQESGLSLFCLVADRLFRWAPPSVLRLLVEGGPVAVQSQFDVFCDPEASRAEEPKETDDSVVMPPGVLPLVDSVSADTLRRHLLMQDLLPSIKSILLKLNIPSGTILSKLENAVSLFRLNCHNLHMNRVERSLVSLALLRIMAQGEPSLKTLLENSTMSAILMSITAEPLEDFIDFVIKPLLNTASLEPSN</sequence>
<keyword evidence="6 12" id="KW-0862">Zinc</keyword>
<dbReference type="Pfam" id="PF04181">
    <property type="entry name" value="RPAP2_Rtr1"/>
    <property type="match status" value="1"/>
</dbReference>
<dbReference type="GO" id="GO:0008270">
    <property type="term" value="F:zinc ion binding"/>
    <property type="evidence" value="ECO:0007669"/>
    <property type="project" value="UniProtKB-KW"/>
</dbReference>
<feature type="compositionally biased region" description="Basic and acidic residues" evidence="13">
    <location>
        <begin position="202"/>
        <end position="215"/>
    </location>
</feature>
<dbReference type="PANTHER" id="PTHR14732">
    <property type="entry name" value="RNA POLYMERASE II SUBUNIT B1 CTD PHOSPHATASE RPAP2-RELATED"/>
    <property type="match status" value="1"/>
</dbReference>
<dbReference type="InterPro" id="IPR038534">
    <property type="entry name" value="Rtr1/RPAP2_sf"/>
</dbReference>
<evidence type="ECO:0000256" key="8">
    <source>
        <dbReference type="ARBA" id="ARBA00023242"/>
    </source>
</evidence>
<evidence type="ECO:0000256" key="9">
    <source>
        <dbReference type="ARBA" id="ARBA00047761"/>
    </source>
</evidence>
<dbReference type="EMBL" id="CAXLJL010000933">
    <property type="protein sequence ID" value="CAL5141916.1"/>
    <property type="molecule type" value="Genomic_DNA"/>
</dbReference>
<evidence type="ECO:0000256" key="11">
    <source>
        <dbReference type="PROSITE-ProRule" id="PRU00812"/>
    </source>
</evidence>
<evidence type="ECO:0000256" key="2">
    <source>
        <dbReference type="ARBA" id="ARBA00005676"/>
    </source>
</evidence>
<keyword evidence="5 12" id="KW-0378">Hydrolase</keyword>
<dbReference type="GO" id="GO:0005634">
    <property type="term" value="C:nucleus"/>
    <property type="evidence" value="ECO:0007669"/>
    <property type="project" value="UniProtKB-SubCell"/>
</dbReference>
<evidence type="ECO:0000313" key="16">
    <source>
        <dbReference type="Proteomes" id="UP001497525"/>
    </source>
</evidence>
<dbReference type="InterPro" id="IPR039693">
    <property type="entry name" value="Rtr1/RPAP2"/>
</dbReference>
<evidence type="ECO:0000256" key="7">
    <source>
        <dbReference type="ARBA" id="ARBA00022912"/>
    </source>
</evidence>
<dbReference type="GO" id="GO:0043175">
    <property type="term" value="F:RNA polymerase core enzyme binding"/>
    <property type="evidence" value="ECO:0007669"/>
    <property type="project" value="UniProtKB-UniRule"/>
</dbReference>
<feature type="region of interest" description="Disordered" evidence="13">
    <location>
        <begin position="1"/>
        <end position="37"/>
    </location>
</feature>
<evidence type="ECO:0000256" key="1">
    <source>
        <dbReference type="ARBA" id="ARBA00004123"/>
    </source>
</evidence>
<keyword evidence="7 12" id="KW-0904">Protein phosphatase</keyword>
<dbReference type="PROSITE" id="PS51479">
    <property type="entry name" value="ZF_RTR1"/>
    <property type="match status" value="1"/>
</dbReference>
<dbReference type="GO" id="GO:0005737">
    <property type="term" value="C:cytoplasm"/>
    <property type="evidence" value="ECO:0007669"/>
    <property type="project" value="TreeGrafter"/>
</dbReference>
<comment type="similarity">
    <text evidence="2 11 12">Belongs to the RPAP2 family.</text>
</comment>
<feature type="compositionally biased region" description="Basic and acidic residues" evidence="13">
    <location>
        <begin position="1"/>
        <end position="13"/>
    </location>
</feature>
<feature type="region of interest" description="Disordered" evidence="13">
    <location>
        <begin position="188"/>
        <end position="224"/>
    </location>
</feature>
<evidence type="ECO:0000313" key="15">
    <source>
        <dbReference type="EMBL" id="CAL5141916.1"/>
    </source>
</evidence>
<evidence type="ECO:0000256" key="13">
    <source>
        <dbReference type="SAM" id="MobiDB-lite"/>
    </source>
</evidence>
<comment type="subcellular location">
    <subcellularLocation>
        <location evidence="1 12">Nucleus</location>
    </subcellularLocation>
</comment>
<keyword evidence="8 12" id="KW-0539">Nucleus</keyword>
<evidence type="ECO:0000256" key="3">
    <source>
        <dbReference type="ARBA" id="ARBA00022723"/>
    </source>
</evidence>
<reference evidence="15" key="1">
    <citation type="submission" date="2024-06" db="EMBL/GenBank/DDBJ databases">
        <authorList>
            <person name="Liu X."/>
            <person name="Lenzi L."/>
            <person name="Haldenby T S."/>
            <person name="Uol C."/>
        </authorList>
    </citation>
    <scope>NUCLEOTIDE SEQUENCE</scope>
</reference>
<dbReference type="GO" id="GO:0008420">
    <property type="term" value="F:RNA polymerase II CTD heptapeptide repeat phosphatase activity"/>
    <property type="evidence" value="ECO:0007669"/>
    <property type="project" value="UniProtKB-UniRule"/>
</dbReference>
<gene>
    <name evidence="15" type="ORF">CDAUBV1_LOCUS17210</name>
</gene>
<feature type="compositionally biased region" description="Acidic residues" evidence="13">
    <location>
        <begin position="189"/>
        <end position="201"/>
    </location>
</feature>
<dbReference type="InterPro" id="IPR007308">
    <property type="entry name" value="Rtr1/RPAP2_dom"/>
</dbReference>
<feature type="domain" description="RTR1-type" evidence="14">
    <location>
        <begin position="71"/>
        <end position="155"/>
    </location>
</feature>
<evidence type="ECO:0000256" key="5">
    <source>
        <dbReference type="ARBA" id="ARBA00022801"/>
    </source>
</evidence>
<dbReference type="AlphaFoldDB" id="A0AAV2U0E1"/>
<evidence type="ECO:0000259" key="14">
    <source>
        <dbReference type="PROSITE" id="PS51479"/>
    </source>
</evidence>
<protein>
    <recommendedName>
        <fullName evidence="12">RNA polymerase II subunit B1 CTD phosphatase RPAP2 homolog</fullName>
        <ecNumber evidence="12">3.1.3.16</ecNumber>
    </recommendedName>
</protein>
<accession>A0AAV2U0E1</accession>
<comment type="caution">
    <text evidence="15">The sequence shown here is derived from an EMBL/GenBank/DDBJ whole genome shotgun (WGS) entry which is preliminary data.</text>
</comment>
<evidence type="ECO:0000256" key="4">
    <source>
        <dbReference type="ARBA" id="ARBA00022771"/>
    </source>
</evidence>
<evidence type="ECO:0000256" key="12">
    <source>
        <dbReference type="RuleBase" id="RU367080"/>
    </source>
</evidence>
<dbReference type="EC" id="3.1.3.16" evidence="12"/>
<keyword evidence="3 12" id="KW-0479">Metal-binding</keyword>
<name>A0AAV2U0E1_CALDB</name>
<comment type="function">
    <text evidence="12">Putative RNA polymerase II subunit B1 C-terminal domain (CTD) phosphatase involved in RNA polymerase II transcription regulation.</text>
</comment>
<dbReference type="Proteomes" id="UP001497525">
    <property type="component" value="Unassembled WGS sequence"/>
</dbReference>
<dbReference type="PANTHER" id="PTHR14732:SF0">
    <property type="entry name" value="RNA POLYMERASE II SUBUNIT B1 CTD PHOSPHATASE RPAP2-RELATED"/>
    <property type="match status" value="1"/>
</dbReference>
<organism evidence="15 16">
    <name type="scientific">Calicophoron daubneyi</name>
    <name type="common">Rumen fluke</name>
    <name type="synonym">Paramphistomum daubneyi</name>
    <dbReference type="NCBI Taxonomy" id="300641"/>
    <lineage>
        <taxon>Eukaryota</taxon>
        <taxon>Metazoa</taxon>
        <taxon>Spiralia</taxon>
        <taxon>Lophotrochozoa</taxon>
        <taxon>Platyhelminthes</taxon>
        <taxon>Trematoda</taxon>
        <taxon>Digenea</taxon>
        <taxon>Plagiorchiida</taxon>
        <taxon>Pronocephalata</taxon>
        <taxon>Paramphistomoidea</taxon>
        <taxon>Paramphistomidae</taxon>
        <taxon>Calicophoron</taxon>
    </lineage>
</organism>
<keyword evidence="4 12" id="KW-0863">Zinc-finger</keyword>